<comment type="similarity">
    <text evidence="2">Belongs to the concentrative nucleoside transporter (CNT) (TC 2.A.41) family.</text>
</comment>
<keyword evidence="5 7" id="KW-1133">Transmembrane helix</keyword>
<protein>
    <submittedName>
        <fullName evidence="11">Concentrative nucleoside transporter, CNT family</fullName>
    </submittedName>
</protein>
<keyword evidence="4 7" id="KW-0812">Transmembrane</keyword>
<evidence type="ECO:0000256" key="2">
    <source>
        <dbReference type="ARBA" id="ARBA00009033"/>
    </source>
</evidence>
<feature type="transmembrane region" description="Helical" evidence="7">
    <location>
        <begin position="86"/>
        <end position="115"/>
    </location>
</feature>
<keyword evidence="6 7" id="KW-0472">Membrane</keyword>
<dbReference type="PANTHER" id="PTHR10590">
    <property type="entry name" value="SODIUM/NUCLEOSIDE COTRANSPORTER"/>
    <property type="match status" value="1"/>
</dbReference>
<evidence type="ECO:0000256" key="3">
    <source>
        <dbReference type="ARBA" id="ARBA00022475"/>
    </source>
</evidence>
<comment type="subcellular location">
    <subcellularLocation>
        <location evidence="1">Cell membrane</location>
        <topology evidence="1">Multi-pass membrane protein</topology>
    </subcellularLocation>
</comment>
<dbReference type="Proteomes" id="UP000199481">
    <property type="component" value="Unassembled WGS sequence"/>
</dbReference>
<evidence type="ECO:0000256" key="6">
    <source>
        <dbReference type="ARBA" id="ARBA00023136"/>
    </source>
</evidence>
<dbReference type="InterPro" id="IPR011657">
    <property type="entry name" value="CNT_C_dom"/>
</dbReference>
<evidence type="ECO:0000256" key="4">
    <source>
        <dbReference type="ARBA" id="ARBA00022692"/>
    </source>
</evidence>
<dbReference type="OrthoDB" id="9766455at2"/>
<keyword evidence="3" id="KW-1003">Cell membrane</keyword>
<evidence type="ECO:0000256" key="1">
    <source>
        <dbReference type="ARBA" id="ARBA00004651"/>
    </source>
</evidence>
<proteinExistence type="inferred from homology"/>
<dbReference type="GO" id="GO:0005886">
    <property type="term" value="C:plasma membrane"/>
    <property type="evidence" value="ECO:0007669"/>
    <property type="project" value="UniProtKB-SubCell"/>
</dbReference>
<dbReference type="GO" id="GO:0015293">
    <property type="term" value="F:symporter activity"/>
    <property type="evidence" value="ECO:0007669"/>
    <property type="project" value="TreeGrafter"/>
</dbReference>
<feature type="transmembrane region" description="Helical" evidence="7">
    <location>
        <begin position="247"/>
        <end position="273"/>
    </location>
</feature>
<evidence type="ECO:0000256" key="7">
    <source>
        <dbReference type="SAM" id="Phobius"/>
    </source>
</evidence>
<name>A0A1H0ZJH0_9LACT</name>
<accession>A0A1H0ZJH0</accession>
<dbReference type="Pfam" id="PF07670">
    <property type="entry name" value="Gate"/>
    <property type="match status" value="1"/>
</dbReference>
<feature type="transmembrane region" description="Helical" evidence="7">
    <location>
        <begin position="370"/>
        <end position="391"/>
    </location>
</feature>
<evidence type="ECO:0000259" key="9">
    <source>
        <dbReference type="Pfam" id="PF07662"/>
    </source>
</evidence>
<gene>
    <name evidence="11" type="ORF">SAMN04487752_1554</name>
</gene>
<keyword evidence="12" id="KW-1185">Reference proteome</keyword>
<dbReference type="AlphaFoldDB" id="A0A1H0ZJH0"/>
<dbReference type="EMBL" id="FNJW01000008">
    <property type="protein sequence ID" value="SDQ27509.1"/>
    <property type="molecule type" value="Genomic_DNA"/>
</dbReference>
<feature type="transmembrane region" description="Helical" evidence="7">
    <location>
        <begin position="6"/>
        <end position="21"/>
    </location>
</feature>
<evidence type="ECO:0000259" key="10">
    <source>
        <dbReference type="Pfam" id="PF07670"/>
    </source>
</evidence>
<feature type="domain" description="Concentrative nucleoside transporter C-terminal" evidence="9">
    <location>
        <begin position="194"/>
        <end position="389"/>
    </location>
</feature>
<evidence type="ECO:0000259" key="8">
    <source>
        <dbReference type="Pfam" id="PF01773"/>
    </source>
</evidence>
<evidence type="ECO:0000256" key="5">
    <source>
        <dbReference type="ARBA" id="ARBA00022989"/>
    </source>
</evidence>
<feature type="transmembrane region" description="Helical" evidence="7">
    <location>
        <begin position="33"/>
        <end position="56"/>
    </location>
</feature>
<dbReference type="InterPro" id="IPR011642">
    <property type="entry name" value="Gate_dom"/>
</dbReference>
<feature type="transmembrane region" description="Helical" evidence="7">
    <location>
        <begin position="163"/>
        <end position="185"/>
    </location>
</feature>
<dbReference type="InterPro" id="IPR002668">
    <property type="entry name" value="CNT_N_dom"/>
</dbReference>
<dbReference type="RefSeq" id="WP_089976841.1">
    <property type="nucleotide sequence ID" value="NZ_CP084916.1"/>
</dbReference>
<evidence type="ECO:0000313" key="12">
    <source>
        <dbReference type="Proteomes" id="UP000199481"/>
    </source>
</evidence>
<dbReference type="InterPro" id="IPR008276">
    <property type="entry name" value="C_nuclsd_transpt"/>
</dbReference>
<feature type="transmembrane region" description="Helical" evidence="7">
    <location>
        <begin position="279"/>
        <end position="300"/>
    </location>
</feature>
<feature type="domain" description="Concentrative nucleoside transporter N-terminal" evidence="8">
    <location>
        <begin position="8"/>
        <end position="81"/>
    </location>
</feature>
<reference evidence="12" key="1">
    <citation type="submission" date="2016-10" db="EMBL/GenBank/DDBJ databases">
        <authorList>
            <person name="Varghese N."/>
            <person name="Submissions S."/>
        </authorList>
    </citation>
    <scope>NUCLEOTIDE SEQUENCE [LARGE SCALE GENOMIC DNA]</scope>
    <source>
        <strain evidence="12">MPL-11</strain>
    </source>
</reference>
<feature type="domain" description="Nucleoside transporter/FeoB GTPase Gate" evidence="10">
    <location>
        <begin position="89"/>
        <end position="182"/>
    </location>
</feature>
<dbReference type="PANTHER" id="PTHR10590:SF4">
    <property type="entry name" value="SOLUTE CARRIER FAMILY 28 MEMBER 3"/>
    <property type="match status" value="1"/>
</dbReference>
<sequence>MNKLITILGIIVMLGIVYLLSDNKKAINKRTVFTALGAQIVLSLFLIKVPIGSWIIEQLASGVTKLFSFANEGLTFVFGDLFGQGYFFIDVLGVIIFLSALTGILGYLGVVGWVVKVIGGAVGKLLGTEKAESFVAVANMFLGQTEAPFLVAKYLPNMTNSELMTVLVSGMGSMSASILVGYNLLGIPMKWLLITTALVPFGSMLVAKILTPETEISQVSDVTLDRKGSNTSIFSAMAEGINNGLQMVLGIGASLIAVISIVALLNSILGLIGTSFTEALGYVFLPIGWLMGLSGSEAMIAGQILGTKMSINEFVAYADLVPMMAELSERAVAMLSIAVGSFGAFASIAICVTGLSVFAPTRKNDLSKLALRGMLGGFIVPILSAMFVGLFL</sequence>
<dbReference type="GO" id="GO:0005337">
    <property type="term" value="F:nucleoside transmembrane transporter activity"/>
    <property type="evidence" value="ECO:0007669"/>
    <property type="project" value="InterPro"/>
</dbReference>
<evidence type="ECO:0000313" key="11">
    <source>
        <dbReference type="EMBL" id="SDQ27509.1"/>
    </source>
</evidence>
<dbReference type="Pfam" id="PF01773">
    <property type="entry name" value="Nucleos_tra2_N"/>
    <property type="match status" value="1"/>
</dbReference>
<organism evidence="11 12">
    <name type="scientific">Carnobacterium viridans</name>
    <dbReference type="NCBI Taxonomy" id="174587"/>
    <lineage>
        <taxon>Bacteria</taxon>
        <taxon>Bacillati</taxon>
        <taxon>Bacillota</taxon>
        <taxon>Bacilli</taxon>
        <taxon>Lactobacillales</taxon>
        <taxon>Carnobacteriaceae</taxon>
        <taxon>Carnobacterium</taxon>
    </lineage>
</organism>
<feature type="transmembrane region" description="Helical" evidence="7">
    <location>
        <begin position="191"/>
        <end position="210"/>
    </location>
</feature>
<dbReference type="Pfam" id="PF07662">
    <property type="entry name" value="Nucleos_tra2_C"/>
    <property type="match status" value="1"/>
</dbReference>
<feature type="transmembrane region" description="Helical" evidence="7">
    <location>
        <begin position="332"/>
        <end position="358"/>
    </location>
</feature>